<evidence type="ECO:0000259" key="6">
    <source>
        <dbReference type="PROSITE" id="PS51352"/>
    </source>
</evidence>
<reference evidence="8" key="1">
    <citation type="journal article" date="2019" name="Int. J. Syst. Evol. Microbiol.">
        <title>The Global Catalogue of Microorganisms (GCM) 10K type strain sequencing project: providing services to taxonomists for standard genome sequencing and annotation.</title>
        <authorList>
            <consortium name="The Broad Institute Genomics Platform"/>
            <consortium name="The Broad Institute Genome Sequencing Center for Infectious Disease"/>
            <person name="Wu L."/>
            <person name="Ma J."/>
        </authorList>
    </citation>
    <scope>NUCLEOTIDE SEQUENCE [LARGE SCALE GENOMIC DNA]</scope>
    <source>
        <strain evidence="8">JCM 30531</strain>
    </source>
</reference>
<dbReference type="Proteomes" id="UP000653477">
    <property type="component" value="Unassembled WGS sequence"/>
</dbReference>
<dbReference type="SUPFAM" id="SSF52833">
    <property type="entry name" value="Thioredoxin-like"/>
    <property type="match status" value="1"/>
</dbReference>
<evidence type="ECO:0000256" key="5">
    <source>
        <dbReference type="SAM" id="SignalP"/>
    </source>
</evidence>
<dbReference type="InterPro" id="IPR050553">
    <property type="entry name" value="Thioredoxin_ResA/DsbE_sf"/>
</dbReference>
<evidence type="ECO:0000256" key="3">
    <source>
        <dbReference type="ARBA" id="ARBA00023157"/>
    </source>
</evidence>
<comment type="caution">
    <text evidence="7">The sequence shown here is derived from an EMBL/GenBank/DDBJ whole genome shotgun (WGS) entry which is preliminary data.</text>
</comment>
<dbReference type="InterPro" id="IPR017937">
    <property type="entry name" value="Thioredoxin_CS"/>
</dbReference>
<organism evidence="7 8">
    <name type="scientific">Porphyromonas pasteri</name>
    <dbReference type="NCBI Taxonomy" id="1583331"/>
    <lineage>
        <taxon>Bacteria</taxon>
        <taxon>Pseudomonadati</taxon>
        <taxon>Bacteroidota</taxon>
        <taxon>Bacteroidia</taxon>
        <taxon>Bacteroidales</taxon>
        <taxon>Porphyromonadaceae</taxon>
        <taxon>Porphyromonas</taxon>
    </lineage>
</organism>
<comment type="subcellular location">
    <subcellularLocation>
        <location evidence="1">Cell envelope</location>
    </subcellularLocation>
</comment>
<feature type="signal peptide" evidence="5">
    <location>
        <begin position="1"/>
        <end position="24"/>
    </location>
</feature>
<dbReference type="InterPro" id="IPR036249">
    <property type="entry name" value="Thioredoxin-like_sf"/>
</dbReference>
<keyword evidence="4" id="KW-0676">Redox-active center</keyword>
<dbReference type="PANTHER" id="PTHR42852:SF6">
    <property type="entry name" value="THIOL:DISULFIDE INTERCHANGE PROTEIN DSBE"/>
    <property type="match status" value="1"/>
</dbReference>
<keyword evidence="5" id="KW-0732">Signal</keyword>
<sequence length="387" mass="42654">MKTNQWIRLGLFALATTIALPAVAQRKRPAKGKVTKVVITQPKAGNYRIDGMAPADANGQWVYLYKPSGQGASDSVQIANGRFTLERAVAEDGLIVHLVIPRSYNLSFIPEEGIIKADLAASGATGTPLNDEHTQKSKYRKGLIEEARAKLKSIRADKNLDDKAKEEAQEKVSDELYAKIKPLAEADLKEHSNDAIGLIALQTLLGMEDVNVAKAEALLQQAGDRLRAEESITKMVARLRRVEATQAGAQFVDFEGVDDANKAVRLSDYVGKGHYVLVDFWASWCGPCRREIGHLKKVRDAYTDKGLVILGTVVWDEMEDHLKAMKELEITWPQIFNKTEATELYGIAGIPQIILFDPAGKIVARDLRGEEINKLLDKALQDNGGKL</sequence>
<keyword evidence="3" id="KW-1015">Disulfide bond</keyword>
<dbReference type="InterPro" id="IPR000866">
    <property type="entry name" value="AhpC/TSA"/>
</dbReference>
<proteinExistence type="predicted"/>
<keyword evidence="8" id="KW-1185">Reference proteome</keyword>
<gene>
    <name evidence="7" type="ORF">GCM10007088_01890</name>
</gene>
<evidence type="ECO:0000256" key="4">
    <source>
        <dbReference type="ARBA" id="ARBA00023284"/>
    </source>
</evidence>
<dbReference type="Pfam" id="PF00578">
    <property type="entry name" value="AhpC-TSA"/>
    <property type="match status" value="1"/>
</dbReference>
<dbReference type="CDD" id="cd02966">
    <property type="entry name" value="TlpA_like_family"/>
    <property type="match status" value="1"/>
</dbReference>
<dbReference type="InterPro" id="IPR025380">
    <property type="entry name" value="DUF4369"/>
</dbReference>
<keyword evidence="2" id="KW-0201">Cytochrome c-type biogenesis</keyword>
<evidence type="ECO:0000313" key="8">
    <source>
        <dbReference type="Proteomes" id="UP000653477"/>
    </source>
</evidence>
<feature type="domain" description="Thioredoxin" evidence="6">
    <location>
        <begin position="245"/>
        <end position="385"/>
    </location>
</feature>
<dbReference type="RefSeq" id="WP_188807306.1">
    <property type="nucleotide sequence ID" value="NZ_BMPU01000001.1"/>
</dbReference>
<dbReference type="EMBL" id="BMPU01000001">
    <property type="protein sequence ID" value="GGM46811.1"/>
    <property type="molecule type" value="Genomic_DNA"/>
</dbReference>
<evidence type="ECO:0000256" key="1">
    <source>
        <dbReference type="ARBA" id="ARBA00004196"/>
    </source>
</evidence>
<protein>
    <submittedName>
        <fullName evidence="7">Thiol:disulfide interchange protein</fullName>
    </submittedName>
</protein>
<dbReference type="PROSITE" id="PS00194">
    <property type="entry name" value="THIOREDOXIN_1"/>
    <property type="match status" value="1"/>
</dbReference>
<evidence type="ECO:0000256" key="2">
    <source>
        <dbReference type="ARBA" id="ARBA00022748"/>
    </source>
</evidence>
<dbReference type="InterPro" id="IPR013766">
    <property type="entry name" value="Thioredoxin_domain"/>
</dbReference>
<dbReference type="Pfam" id="PF14289">
    <property type="entry name" value="DUF4369"/>
    <property type="match status" value="1"/>
</dbReference>
<name>A0ABQ2H637_9PORP</name>
<evidence type="ECO:0000313" key="7">
    <source>
        <dbReference type="EMBL" id="GGM46811.1"/>
    </source>
</evidence>
<dbReference type="PANTHER" id="PTHR42852">
    <property type="entry name" value="THIOL:DISULFIDE INTERCHANGE PROTEIN DSBE"/>
    <property type="match status" value="1"/>
</dbReference>
<accession>A0ABQ2H637</accession>
<dbReference type="PROSITE" id="PS51352">
    <property type="entry name" value="THIOREDOXIN_2"/>
    <property type="match status" value="1"/>
</dbReference>
<feature type="chain" id="PRO_5045040709" evidence="5">
    <location>
        <begin position="25"/>
        <end position="387"/>
    </location>
</feature>
<dbReference type="Gene3D" id="3.40.30.10">
    <property type="entry name" value="Glutaredoxin"/>
    <property type="match status" value="1"/>
</dbReference>